<evidence type="ECO:0000313" key="9">
    <source>
        <dbReference type="Proteomes" id="UP000325211"/>
    </source>
</evidence>
<evidence type="ECO:0000256" key="4">
    <source>
        <dbReference type="ARBA" id="ARBA00023002"/>
    </source>
</evidence>
<comment type="cofactor">
    <cofactor evidence="1">
        <name>Cu(2+)</name>
        <dbReference type="ChEBI" id="CHEBI:29036"/>
    </cofactor>
</comment>
<dbReference type="Pfam" id="PF00264">
    <property type="entry name" value="Tyrosinase"/>
    <property type="match status" value="1"/>
</dbReference>
<dbReference type="RefSeq" id="WP_150205729.1">
    <property type="nucleotide sequence ID" value="NZ_CP029190.1"/>
</dbReference>
<reference evidence="8 9" key="1">
    <citation type="submission" date="2018-05" db="EMBL/GenBank/DDBJ databases">
        <title>Streptomyces venezuelae.</title>
        <authorList>
            <person name="Kim W."/>
            <person name="Lee N."/>
            <person name="Cho B.-K."/>
        </authorList>
    </citation>
    <scope>NUCLEOTIDE SEQUENCE [LARGE SCALE GENOMIC DNA]</scope>
    <source>
        <strain evidence="8 9">ATCC 21782</strain>
    </source>
</reference>
<comment type="similarity">
    <text evidence="2">Belongs to the tyrosinase family.</text>
</comment>
<protein>
    <submittedName>
        <fullName evidence="8">Tyrosinase</fullName>
    </submittedName>
</protein>
<keyword evidence="4" id="KW-0560">Oxidoreductase</keyword>
<evidence type="ECO:0000256" key="5">
    <source>
        <dbReference type="ARBA" id="ARBA00023008"/>
    </source>
</evidence>
<sequence>MYTRQNQKNLTSAQKKRFVAALLELKRNGTYDQFVRTHDRWFVPDRERRLRVGHMSPSFFPWHRRYLLDFEKKLRELDPGLAIPYWDWTADRSPASSLWAEDFMGGTGRASDRQVTTGPFAHAKGNWPITVGITEGRFLTRNLGRPQNPITLPTAAELQWAIDDPVYDTDPWDSTASEGGFRNKLEGWAAPRSERWRNHNKVHQWVGGHMTGGTAPNDPVFWLHHAFVDLVWDRWQKKHPRSGYLPAAPLERYDLQYGRVIALNEPMPPWNVPPSELLGHQGIYRYET</sequence>
<gene>
    <name evidence="8" type="ORF">DEJ50_02240</name>
</gene>
<evidence type="ECO:0000313" key="8">
    <source>
        <dbReference type="EMBL" id="QES46850.1"/>
    </source>
</evidence>
<proteinExistence type="inferred from homology"/>
<dbReference type="InterPro" id="IPR002227">
    <property type="entry name" value="Tyrosinase_Cu-bd"/>
</dbReference>
<dbReference type="PROSITE" id="PS00498">
    <property type="entry name" value="TYROSINASE_2"/>
    <property type="match status" value="1"/>
</dbReference>
<keyword evidence="3" id="KW-0479">Metal-binding</keyword>
<feature type="domain" description="Tyrosinase copper-binding" evidence="7">
    <location>
        <begin position="218"/>
        <end position="229"/>
    </location>
</feature>
<organism evidence="8 9">
    <name type="scientific">Streptomyces venezuelae</name>
    <dbReference type="NCBI Taxonomy" id="54571"/>
    <lineage>
        <taxon>Bacteria</taxon>
        <taxon>Bacillati</taxon>
        <taxon>Actinomycetota</taxon>
        <taxon>Actinomycetes</taxon>
        <taxon>Kitasatosporales</taxon>
        <taxon>Streptomycetaceae</taxon>
        <taxon>Streptomyces</taxon>
    </lineage>
</organism>
<accession>A0A5P2CX50</accession>
<dbReference type="GO" id="GO:0046872">
    <property type="term" value="F:metal ion binding"/>
    <property type="evidence" value="ECO:0007669"/>
    <property type="project" value="UniProtKB-KW"/>
</dbReference>
<evidence type="ECO:0000256" key="2">
    <source>
        <dbReference type="ARBA" id="ARBA00009928"/>
    </source>
</evidence>
<dbReference type="SUPFAM" id="SSF48056">
    <property type="entry name" value="Di-copper centre-containing domain"/>
    <property type="match status" value="1"/>
</dbReference>
<name>A0A5P2CX50_STRVZ</name>
<dbReference type="EMBL" id="CP029190">
    <property type="protein sequence ID" value="QES46850.1"/>
    <property type="molecule type" value="Genomic_DNA"/>
</dbReference>
<dbReference type="PROSITE" id="PS00497">
    <property type="entry name" value="TYROSINASE_1"/>
    <property type="match status" value="1"/>
</dbReference>
<dbReference type="OrthoDB" id="2874181at2"/>
<dbReference type="InterPro" id="IPR050316">
    <property type="entry name" value="Tyrosinase/Hemocyanin"/>
</dbReference>
<evidence type="ECO:0000259" key="7">
    <source>
        <dbReference type="PROSITE" id="PS00498"/>
    </source>
</evidence>
<dbReference type="Gene3D" id="1.10.1280.10">
    <property type="entry name" value="Di-copper center containing domain from catechol oxidase"/>
    <property type="match status" value="1"/>
</dbReference>
<dbReference type="PRINTS" id="PR00092">
    <property type="entry name" value="TYROSINASE"/>
</dbReference>
<dbReference type="PANTHER" id="PTHR11474:SF126">
    <property type="entry name" value="TYROSINASE-LIKE PROTEIN TYR-1-RELATED"/>
    <property type="match status" value="1"/>
</dbReference>
<evidence type="ECO:0000256" key="1">
    <source>
        <dbReference type="ARBA" id="ARBA00001973"/>
    </source>
</evidence>
<dbReference type="GO" id="GO:0016491">
    <property type="term" value="F:oxidoreductase activity"/>
    <property type="evidence" value="ECO:0007669"/>
    <property type="project" value="UniProtKB-KW"/>
</dbReference>
<evidence type="ECO:0000259" key="6">
    <source>
        <dbReference type="PROSITE" id="PS00497"/>
    </source>
</evidence>
<dbReference type="Proteomes" id="UP000325211">
    <property type="component" value="Chromosome"/>
</dbReference>
<dbReference type="AlphaFoldDB" id="A0A5P2CX50"/>
<keyword evidence="5" id="KW-0186">Copper</keyword>
<feature type="domain" description="Tyrosinase copper-binding" evidence="6">
    <location>
        <begin position="54"/>
        <end position="71"/>
    </location>
</feature>
<evidence type="ECO:0000256" key="3">
    <source>
        <dbReference type="ARBA" id="ARBA00022723"/>
    </source>
</evidence>
<dbReference type="InterPro" id="IPR008922">
    <property type="entry name" value="Di-copper_centre_dom_sf"/>
</dbReference>
<dbReference type="PANTHER" id="PTHR11474">
    <property type="entry name" value="TYROSINASE FAMILY MEMBER"/>
    <property type="match status" value="1"/>
</dbReference>